<feature type="chain" id="PRO_5002694728" evidence="1">
    <location>
        <begin position="22"/>
        <end position="278"/>
    </location>
</feature>
<comment type="caution">
    <text evidence="2">The sequence shown here is derived from an EMBL/GenBank/DDBJ whole genome shotgun (WGS) entry which is preliminary data.</text>
</comment>
<proteinExistence type="predicted"/>
<dbReference type="STRING" id="313628.LNTAR_08216"/>
<dbReference type="eggNOG" id="COG3203">
    <property type="taxonomic scope" value="Bacteria"/>
</dbReference>
<evidence type="ECO:0000256" key="1">
    <source>
        <dbReference type="SAM" id="SignalP"/>
    </source>
</evidence>
<gene>
    <name evidence="2" type="ORF">LNTAR_08216</name>
</gene>
<reference evidence="2 3" key="1">
    <citation type="journal article" date="2010" name="J. Bacteriol.">
        <title>Genome sequence of Lentisphaera araneosa HTCC2155T, the type species of the order Lentisphaerales in the phylum Lentisphaerae.</title>
        <authorList>
            <person name="Thrash J.C."/>
            <person name="Cho J.C."/>
            <person name="Vergin K.L."/>
            <person name="Morris R.M."/>
            <person name="Giovannoni S.J."/>
        </authorList>
    </citation>
    <scope>NUCLEOTIDE SEQUENCE [LARGE SCALE GENOMIC DNA]</scope>
    <source>
        <strain evidence="2 3">HTCC2155</strain>
    </source>
</reference>
<keyword evidence="3" id="KW-1185">Reference proteome</keyword>
<dbReference type="RefSeq" id="WP_007280635.1">
    <property type="nucleotide sequence ID" value="NZ_ABCK01000027.1"/>
</dbReference>
<dbReference type="TCDB" id="1.B.25.2.1">
    <property type="family name" value="the outer membrane porin (opr) family"/>
</dbReference>
<keyword evidence="1" id="KW-0732">Signal</keyword>
<sequence length="278" mass="31368">MKSKTKVGLFLATLLSLSLSAHDSSAHEHNDHKLGDQLKADADLKSGSQEHEHDSKLASFIGVEEYISLSGTIGLYGQTMDANDDNIDRDELAAIYGALHLETREWQGFRLGLTALAHGELHDHNDNYNEYYDNNAALLAEAFLKYNYKETEFTLGRQGVDWLMLGDYFEGVFVESEAIEDFLIRAAWVHKGAVFDPDEMFDYDELNDDDGVFGTEITYNGIEGLAITGLYYQAPDAYDIYGGEVFHEYAFCDKWSNAFLVQYFETDEKSSFADYPSI</sequence>
<organism evidence="2 3">
    <name type="scientific">Lentisphaera araneosa HTCC2155</name>
    <dbReference type="NCBI Taxonomy" id="313628"/>
    <lineage>
        <taxon>Bacteria</taxon>
        <taxon>Pseudomonadati</taxon>
        <taxon>Lentisphaerota</taxon>
        <taxon>Lentisphaeria</taxon>
        <taxon>Lentisphaerales</taxon>
        <taxon>Lentisphaeraceae</taxon>
        <taxon>Lentisphaera</taxon>
    </lineage>
</organism>
<accession>A6DS17</accession>
<dbReference type="InterPro" id="IPR023614">
    <property type="entry name" value="Porin_dom_sf"/>
</dbReference>
<dbReference type="EMBL" id="ABCK01000027">
    <property type="protein sequence ID" value="EDM25592.1"/>
    <property type="molecule type" value="Genomic_DNA"/>
</dbReference>
<feature type="signal peptide" evidence="1">
    <location>
        <begin position="1"/>
        <end position="21"/>
    </location>
</feature>
<evidence type="ECO:0000313" key="3">
    <source>
        <dbReference type="Proteomes" id="UP000004947"/>
    </source>
</evidence>
<protein>
    <submittedName>
        <fullName evidence="2">Uncharacterized protein</fullName>
    </submittedName>
</protein>
<dbReference type="AlphaFoldDB" id="A6DS17"/>
<name>A6DS17_9BACT</name>
<evidence type="ECO:0000313" key="2">
    <source>
        <dbReference type="EMBL" id="EDM25592.1"/>
    </source>
</evidence>
<dbReference type="Gene3D" id="2.40.160.10">
    <property type="entry name" value="Porin"/>
    <property type="match status" value="1"/>
</dbReference>
<dbReference type="Proteomes" id="UP000004947">
    <property type="component" value="Unassembled WGS sequence"/>
</dbReference>